<gene>
    <name evidence="4" type="ORF">ACFO3F_11015</name>
</gene>
<name>A0ABV9DBI1_9MICO</name>
<feature type="region of interest" description="Disordered" evidence="1">
    <location>
        <begin position="27"/>
        <end position="113"/>
    </location>
</feature>
<feature type="signal peptide" evidence="3">
    <location>
        <begin position="1"/>
        <end position="30"/>
    </location>
</feature>
<evidence type="ECO:0000256" key="1">
    <source>
        <dbReference type="SAM" id="MobiDB-lite"/>
    </source>
</evidence>
<organism evidence="4 5">
    <name type="scientific">Georgenia faecalis</name>
    <dbReference type="NCBI Taxonomy" id="2483799"/>
    <lineage>
        <taxon>Bacteria</taxon>
        <taxon>Bacillati</taxon>
        <taxon>Actinomycetota</taxon>
        <taxon>Actinomycetes</taxon>
        <taxon>Micrococcales</taxon>
        <taxon>Bogoriellaceae</taxon>
        <taxon>Georgenia</taxon>
    </lineage>
</organism>
<feature type="transmembrane region" description="Helical" evidence="2">
    <location>
        <begin position="113"/>
        <end position="134"/>
    </location>
</feature>
<reference evidence="5" key="1">
    <citation type="journal article" date="2019" name="Int. J. Syst. Evol. Microbiol.">
        <title>The Global Catalogue of Microorganisms (GCM) 10K type strain sequencing project: providing services to taxonomists for standard genome sequencing and annotation.</title>
        <authorList>
            <consortium name="The Broad Institute Genomics Platform"/>
            <consortium name="The Broad Institute Genome Sequencing Center for Infectious Disease"/>
            <person name="Wu L."/>
            <person name="Ma J."/>
        </authorList>
    </citation>
    <scope>NUCLEOTIDE SEQUENCE [LARGE SCALE GENOMIC DNA]</scope>
    <source>
        <strain evidence="5">JCM 3369</strain>
    </source>
</reference>
<keyword evidence="2" id="KW-1133">Transmembrane helix</keyword>
<evidence type="ECO:0000313" key="4">
    <source>
        <dbReference type="EMBL" id="MFC4555777.1"/>
    </source>
</evidence>
<keyword evidence="5" id="KW-1185">Reference proteome</keyword>
<sequence>MTRRRPASVRAPLAALVLLVVALTPSSAVAAPEDSDGVGVRVDIEPLDEPTTDEPTTDEPTSAEPTAGEPPTGVEPTGAPSPTMGVPSPTTGVPAPTDGPTRDGDLPDTGADLAGALGLTAPLLAAGAALAILAGRRRGATSDG</sequence>
<evidence type="ECO:0008006" key="6">
    <source>
        <dbReference type="Google" id="ProtNLM"/>
    </source>
</evidence>
<protein>
    <recommendedName>
        <fullName evidence="6">LPXTG cell wall anchor domain-containing protein</fullName>
    </recommendedName>
</protein>
<feature type="compositionally biased region" description="Acidic residues" evidence="1">
    <location>
        <begin position="45"/>
        <end position="57"/>
    </location>
</feature>
<keyword evidence="2" id="KW-0812">Transmembrane</keyword>
<dbReference type="RefSeq" id="WP_122824311.1">
    <property type="nucleotide sequence ID" value="NZ_CP033325.1"/>
</dbReference>
<evidence type="ECO:0000256" key="3">
    <source>
        <dbReference type="SAM" id="SignalP"/>
    </source>
</evidence>
<dbReference type="Proteomes" id="UP001595955">
    <property type="component" value="Unassembled WGS sequence"/>
</dbReference>
<feature type="chain" id="PRO_5046871169" description="LPXTG cell wall anchor domain-containing protein" evidence="3">
    <location>
        <begin position="31"/>
        <end position="144"/>
    </location>
</feature>
<evidence type="ECO:0000256" key="2">
    <source>
        <dbReference type="SAM" id="Phobius"/>
    </source>
</evidence>
<comment type="caution">
    <text evidence="4">The sequence shown here is derived from an EMBL/GenBank/DDBJ whole genome shotgun (WGS) entry which is preliminary data.</text>
</comment>
<accession>A0ABV9DBI1</accession>
<keyword evidence="2" id="KW-0472">Membrane</keyword>
<dbReference type="EMBL" id="JBHSGF010000007">
    <property type="protein sequence ID" value="MFC4555777.1"/>
    <property type="molecule type" value="Genomic_DNA"/>
</dbReference>
<proteinExistence type="predicted"/>
<keyword evidence="3" id="KW-0732">Signal</keyword>
<evidence type="ECO:0000313" key="5">
    <source>
        <dbReference type="Proteomes" id="UP001595955"/>
    </source>
</evidence>